<proteinExistence type="predicted"/>
<organism evidence="1 2">
    <name type="scientific">Chlorobium ferrooxidans DSM 13031</name>
    <dbReference type="NCBI Taxonomy" id="377431"/>
    <lineage>
        <taxon>Bacteria</taxon>
        <taxon>Pseudomonadati</taxon>
        <taxon>Chlorobiota</taxon>
        <taxon>Chlorobiia</taxon>
        <taxon>Chlorobiales</taxon>
        <taxon>Chlorobiaceae</taxon>
        <taxon>Chlorobium/Pelodictyon group</taxon>
        <taxon>Chlorobium</taxon>
    </lineage>
</organism>
<dbReference type="AlphaFoldDB" id="Q0YPV1"/>
<dbReference type="OrthoDB" id="594800at2"/>
<sequence length="176" mass="19633">MKTASREFVVDGYNLIHKLIPSPSASPLEQLRLEMEKKLLSFQRKNRCAVTIVYDGKGSAREHSSIIPLHIVFTPATKSADQWIIDYVKSLNTNVKKVTIVSSDDEIRRYSEAFGARCIKSEAFALKLGENGTSAPLSEGKRRSGFGKTIDKAVRGEPLSDKEVAQWAELFTRGKM</sequence>
<dbReference type="Proteomes" id="UP000004162">
    <property type="component" value="Unassembled WGS sequence"/>
</dbReference>
<evidence type="ECO:0000313" key="2">
    <source>
        <dbReference type="Proteomes" id="UP000004162"/>
    </source>
</evidence>
<name>Q0YPV1_9CHLB</name>
<dbReference type="InterPro" id="IPR010298">
    <property type="entry name" value="YacP-like"/>
</dbReference>
<dbReference type="EMBL" id="AASE01000023">
    <property type="protein sequence ID" value="EAT58310.1"/>
    <property type="molecule type" value="Genomic_DNA"/>
</dbReference>
<reference evidence="1 2" key="1">
    <citation type="submission" date="2006-07" db="EMBL/GenBank/DDBJ databases">
        <title>Annotation of the draft genome assembly of Chlorobium ferroxidans DSM 13031.</title>
        <authorList>
            <consortium name="US DOE Joint Genome Institute (JGI-ORNL)"/>
            <person name="Larimer F."/>
            <person name="Land M."/>
            <person name="Hauser L."/>
        </authorList>
    </citation>
    <scope>NUCLEOTIDE SEQUENCE [LARGE SCALE GENOMIC DNA]</scope>
    <source>
        <strain evidence="1 2">DSM 13031</strain>
    </source>
</reference>
<gene>
    <name evidence="1" type="ORF">CferDRAFT_0426</name>
</gene>
<dbReference type="RefSeq" id="WP_006367064.1">
    <property type="nucleotide sequence ID" value="NZ_AASE01000023.1"/>
</dbReference>
<dbReference type="PANTHER" id="PTHR34547:SF1">
    <property type="entry name" value="YACP-LIKE NYN DOMAIN PROTEIN"/>
    <property type="match status" value="1"/>
</dbReference>
<keyword evidence="2" id="KW-1185">Reference proteome</keyword>
<accession>Q0YPV1</accession>
<dbReference type="PANTHER" id="PTHR34547">
    <property type="entry name" value="YACP-LIKE NYN DOMAIN PROTEIN"/>
    <property type="match status" value="1"/>
</dbReference>
<dbReference type="CDD" id="cd10912">
    <property type="entry name" value="PIN_YacP-like"/>
    <property type="match status" value="1"/>
</dbReference>
<evidence type="ECO:0008006" key="3">
    <source>
        <dbReference type="Google" id="ProtNLM"/>
    </source>
</evidence>
<reference evidence="1 2" key="2">
    <citation type="submission" date="2006-07" db="EMBL/GenBank/DDBJ databases">
        <title>Sequencing of the draft genome and assembly of Chlorobium ferroxidans DSM 13031.</title>
        <authorList>
            <consortium name="US DOE Joint Genome Institute (JGI-PGF)"/>
            <person name="Copeland A."/>
            <person name="Lucas S."/>
            <person name="Lapidus A."/>
            <person name="Barry K."/>
            <person name="Glavina del Rio T."/>
            <person name="Dalin E."/>
            <person name="Tice H."/>
            <person name="Bruce D."/>
            <person name="Pitluck S."/>
            <person name="Richardson P."/>
        </authorList>
    </citation>
    <scope>NUCLEOTIDE SEQUENCE [LARGE SCALE GENOMIC DNA]</scope>
    <source>
        <strain evidence="1 2">DSM 13031</strain>
    </source>
</reference>
<dbReference type="Pfam" id="PF05991">
    <property type="entry name" value="NYN_YacP"/>
    <property type="match status" value="1"/>
</dbReference>
<comment type="caution">
    <text evidence="1">The sequence shown here is derived from an EMBL/GenBank/DDBJ whole genome shotgun (WGS) entry which is preliminary data.</text>
</comment>
<evidence type="ECO:0000313" key="1">
    <source>
        <dbReference type="EMBL" id="EAT58310.1"/>
    </source>
</evidence>
<protein>
    <recommendedName>
        <fullName evidence="3">YacP-like NYN domain protein</fullName>
    </recommendedName>
</protein>